<keyword evidence="1" id="KW-0812">Transmembrane</keyword>
<dbReference type="InterPro" id="IPR053934">
    <property type="entry name" value="HTTM_dom"/>
</dbReference>
<dbReference type="AlphaFoldDB" id="A0A382CGA9"/>
<proteinExistence type="predicted"/>
<dbReference type="Pfam" id="PF05090">
    <property type="entry name" value="HTTM"/>
    <property type="match status" value="1"/>
</dbReference>
<feature type="transmembrane region" description="Helical" evidence="1">
    <location>
        <begin position="252"/>
        <end position="268"/>
    </location>
</feature>
<accession>A0A382CGA9</accession>
<feature type="transmembrane region" description="Helical" evidence="1">
    <location>
        <begin position="166"/>
        <end position="186"/>
    </location>
</feature>
<organism evidence="3">
    <name type="scientific">marine metagenome</name>
    <dbReference type="NCBI Taxonomy" id="408172"/>
    <lineage>
        <taxon>unclassified sequences</taxon>
        <taxon>metagenomes</taxon>
        <taxon>ecological metagenomes</taxon>
    </lineage>
</organism>
<feature type="transmembrane region" description="Helical" evidence="1">
    <location>
        <begin position="280"/>
        <end position="303"/>
    </location>
</feature>
<feature type="transmembrane region" description="Helical" evidence="1">
    <location>
        <begin position="32"/>
        <end position="51"/>
    </location>
</feature>
<name>A0A382CGA9_9ZZZZ</name>
<reference evidence="3" key="1">
    <citation type="submission" date="2018-05" db="EMBL/GenBank/DDBJ databases">
        <authorList>
            <person name="Lanie J.A."/>
            <person name="Ng W.-L."/>
            <person name="Kazmierczak K.M."/>
            <person name="Andrzejewski T.M."/>
            <person name="Davidsen T.M."/>
            <person name="Wayne K.J."/>
            <person name="Tettelin H."/>
            <person name="Glass J.I."/>
            <person name="Rusch D."/>
            <person name="Podicherti R."/>
            <person name="Tsui H.-C.T."/>
            <person name="Winkler M.E."/>
        </authorList>
    </citation>
    <scope>NUCLEOTIDE SEQUENCE</scope>
</reference>
<feature type="transmembrane region" description="Helical" evidence="1">
    <location>
        <begin position="113"/>
        <end position="132"/>
    </location>
</feature>
<feature type="transmembrane region" description="Helical" evidence="1">
    <location>
        <begin position="83"/>
        <end position="101"/>
    </location>
</feature>
<protein>
    <recommendedName>
        <fullName evidence="2">HTTM domain-containing protein</fullName>
    </recommendedName>
</protein>
<gene>
    <name evidence="3" type="ORF">METZ01_LOCUS177758</name>
</gene>
<keyword evidence="1" id="KW-1133">Transmembrane helix</keyword>
<keyword evidence="1" id="KW-0472">Membrane</keyword>
<evidence type="ECO:0000259" key="2">
    <source>
        <dbReference type="Pfam" id="PF05090"/>
    </source>
</evidence>
<evidence type="ECO:0000313" key="3">
    <source>
        <dbReference type="EMBL" id="SVB24904.1"/>
    </source>
</evidence>
<evidence type="ECO:0000256" key="1">
    <source>
        <dbReference type="SAM" id="Phobius"/>
    </source>
</evidence>
<sequence>MTKTTVNSHYSKSDLFIILYVSAYYLNESEQWINIISSSFSLIILILCLLLSQYRNILFLVFLFFSTYFIFDKYPKVSNHSTLILFVNIYLIFSLLTKKLFKNEKLIISNNDFLVLRWTLIIVYFFTGFHKLNYDFLFSENSCANWFHTKIFFLFTNQIIKPYPDIIYLISPFLVVILELTESIALMFKRTQLIALCSFILFHFYLSLGGFIDFAAVCISLMIAFIPSKSFLKYQYVFSQKINLLSVKIDRLCFYVIGLIFIGIIVYIERTFNILQTNNHGYIIIISGLLFIINIIYFSWFFIKKLYNEKKFVWESESLFYNVPIQVYPFIILLLFQGSQNYLGLSTAGTFSMFSNLKTEGGSSNHILLKNNPIEVFSFQKDLVYINEIIPPDKTINYNIKNKILPRVDFEGYLHYLKKLKIPKLDIVLEYNTKKYLEKNILYNSSWTPSTLDLKHKFLYFRQIHLTNDVQCVW</sequence>
<dbReference type="EMBL" id="UINC01034291">
    <property type="protein sequence ID" value="SVB24904.1"/>
    <property type="molecule type" value="Genomic_DNA"/>
</dbReference>
<feature type="domain" description="HTTM" evidence="2">
    <location>
        <begin position="46"/>
        <end position="207"/>
    </location>
</feature>
<feature type="transmembrane region" description="Helical" evidence="1">
    <location>
        <begin position="56"/>
        <end position="71"/>
    </location>
</feature>